<dbReference type="Gene3D" id="3.40.50.450">
    <property type="match status" value="1"/>
</dbReference>
<dbReference type="RefSeq" id="WP_011212461.1">
    <property type="nucleotide sequence ID" value="NZ_LN681226.1"/>
</dbReference>
<protein>
    <recommendedName>
        <fullName evidence="3">Cytokinin riboside 5'-monophosphate phosphoribohydrolase</fullName>
        <ecNumber evidence="3">3.2.2.n1</ecNumber>
    </recommendedName>
</protein>
<evidence type="ECO:0000256" key="1">
    <source>
        <dbReference type="ARBA" id="ARBA00000274"/>
    </source>
</evidence>
<evidence type="ECO:0000313" key="5">
    <source>
        <dbReference type="Proteomes" id="UP000032803"/>
    </source>
</evidence>
<dbReference type="Proteomes" id="UP000032803">
    <property type="component" value="Plasmid II"/>
</dbReference>
<dbReference type="GO" id="GO:0005829">
    <property type="term" value="C:cytosol"/>
    <property type="evidence" value="ECO:0007669"/>
    <property type="project" value="TreeGrafter"/>
</dbReference>
<evidence type="ECO:0000313" key="4">
    <source>
        <dbReference type="EMBL" id="CEK12351.1"/>
    </source>
</evidence>
<keyword evidence="4" id="KW-0614">Plasmid</keyword>
<dbReference type="InterPro" id="IPR031100">
    <property type="entry name" value="LOG_fam"/>
</dbReference>
<name>A0A0A8UXT2_LEGHA</name>
<evidence type="ECO:0000256" key="2">
    <source>
        <dbReference type="ARBA" id="ARBA00006763"/>
    </source>
</evidence>
<dbReference type="NCBIfam" id="TIGR00730">
    <property type="entry name" value="Rossman fold protein, TIGR00730 family"/>
    <property type="match status" value="1"/>
</dbReference>
<dbReference type="OrthoDB" id="9801098at2"/>
<sequence length="188" mass="20804">MKTICVYLGASSGSNPAFQKAVIKLAHEIVAHRLSLVYGGSSLGMMGLLAKTVKELGGKVVGVITTHLLDKEKPLDILDELHIVSSMQERKRMLQQLADAFVVMPGGLGTLEEAIETWNAIKVGELDKKIGFLNVDNYFIKLFSFIEHCNKSGFILAEQTAIPSMQIEPKKLLRDLILLKYEEIDCVM</sequence>
<keyword evidence="3" id="KW-0203">Cytokinin biosynthesis</keyword>
<dbReference type="PANTHER" id="PTHR31223">
    <property type="entry name" value="LOG FAMILY PROTEIN YJL055W"/>
    <property type="match status" value="1"/>
</dbReference>
<reference evidence="5" key="1">
    <citation type="submission" date="2014-09" db="EMBL/GenBank/DDBJ databases">
        <authorList>
            <person name="Gomez-Valero L."/>
        </authorList>
    </citation>
    <scope>NUCLEOTIDE SEQUENCE [LARGE SCALE GENOMIC DNA]</scope>
    <source>
        <strain evidence="5">ATCC35250</strain>
        <plasmid evidence="5">II</plasmid>
    </source>
</reference>
<dbReference type="Pfam" id="PF03641">
    <property type="entry name" value="Lysine_decarbox"/>
    <property type="match status" value="1"/>
</dbReference>
<gene>
    <name evidence="4" type="ORF">LHA_pA0104</name>
</gene>
<geneLocation type="plasmid" evidence="4 5">
    <name>II</name>
</geneLocation>
<dbReference type="KEGG" id="lha:LHA_pA0104"/>
<dbReference type="GO" id="GO:0009691">
    <property type="term" value="P:cytokinin biosynthetic process"/>
    <property type="evidence" value="ECO:0007669"/>
    <property type="project" value="UniProtKB-UniRule"/>
</dbReference>
<dbReference type="GO" id="GO:0008714">
    <property type="term" value="F:AMP nucleosidase activity"/>
    <property type="evidence" value="ECO:0007669"/>
    <property type="project" value="UniProtKB-EC"/>
</dbReference>
<organism evidence="4 5">
    <name type="scientific">Legionella hackeliae</name>
    <dbReference type="NCBI Taxonomy" id="449"/>
    <lineage>
        <taxon>Bacteria</taxon>
        <taxon>Pseudomonadati</taxon>
        <taxon>Pseudomonadota</taxon>
        <taxon>Gammaproteobacteria</taxon>
        <taxon>Legionellales</taxon>
        <taxon>Legionellaceae</taxon>
        <taxon>Legionella</taxon>
    </lineage>
</organism>
<dbReference type="PANTHER" id="PTHR31223:SF70">
    <property type="entry name" value="LOG FAMILY PROTEIN YJL055W"/>
    <property type="match status" value="1"/>
</dbReference>
<dbReference type="EMBL" id="LN681226">
    <property type="protein sequence ID" value="CEK12351.1"/>
    <property type="molecule type" value="Genomic_DNA"/>
</dbReference>
<dbReference type="HOGENOM" id="CLU_058336_4_2_6"/>
<dbReference type="EC" id="3.2.2.n1" evidence="3"/>
<dbReference type="SUPFAM" id="SSF102405">
    <property type="entry name" value="MCP/YpsA-like"/>
    <property type="match status" value="1"/>
</dbReference>
<dbReference type="AlphaFoldDB" id="A0A0A8UXT2"/>
<keyword evidence="3" id="KW-0378">Hydrolase</keyword>
<dbReference type="InterPro" id="IPR005269">
    <property type="entry name" value="LOG"/>
</dbReference>
<comment type="similarity">
    <text evidence="2 3">Belongs to the LOG family.</text>
</comment>
<comment type="catalytic activity">
    <reaction evidence="1">
        <text>AMP + H2O = D-ribose 5-phosphate + adenine</text>
        <dbReference type="Rhea" id="RHEA:20129"/>
        <dbReference type="ChEBI" id="CHEBI:15377"/>
        <dbReference type="ChEBI" id="CHEBI:16708"/>
        <dbReference type="ChEBI" id="CHEBI:78346"/>
        <dbReference type="ChEBI" id="CHEBI:456215"/>
        <dbReference type="EC" id="3.2.2.4"/>
    </reaction>
</comment>
<evidence type="ECO:0000256" key="3">
    <source>
        <dbReference type="RuleBase" id="RU363015"/>
    </source>
</evidence>
<accession>A0A0A8UXT2</accession>
<keyword evidence="5" id="KW-1185">Reference proteome</keyword>
<proteinExistence type="inferred from homology"/>